<reference evidence="3" key="1">
    <citation type="submission" date="2016-04" db="EMBL/GenBank/DDBJ databases">
        <title>Cephalotus genome sequencing.</title>
        <authorList>
            <person name="Fukushima K."/>
            <person name="Hasebe M."/>
            <person name="Fang X."/>
        </authorList>
    </citation>
    <scope>NUCLEOTIDE SEQUENCE [LARGE SCALE GENOMIC DNA]</scope>
    <source>
        <strain evidence="3">cv. St1</strain>
    </source>
</reference>
<protein>
    <recommendedName>
        <fullName evidence="4">RVT_2 domain-containing protein</fullName>
    </recommendedName>
</protein>
<evidence type="ECO:0000313" key="1">
    <source>
        <dbReference type="EMBL" id="GAV89462.1"/>
    </source>
</evidence>
<keyword evidence="3" id="KW-1185">Reference proteome</keyword>
<dbReference type="PANTHER" id="PTHR11439">
    <property type="entry name" value="GAG-POL-RELATED RETROTRANSPOSON"/>
    <property type="match status" value="1"/>
</dbReference>
<evidence type="ECO:0000313" key="2">
    <source>
        <dbReference type="EMBL" id="GAV89463.1"/>
    </source>
</evidence>
<proteinExistence type="predicted"/>
<gene>
    <name evidence="1" type="ORF">CFOL_v3_32876</name>
    <name evidence="2" type="ORF">CFOL_v3_32877</name>
</gene>
<evidence type="ECO:0000313" key="3">
    <source>
        <dbReference type="Proteomes" id="UP000187406"/>
    </source>
</evidence>
<comment type="caution">
    <text evidence="2">The sequence shown here is derived from an EMBL/GenBank/DDBJ whole genome shotgun (WGS) entry which is preliminary data.</text>
</comment>
<dbReference type="STRING" id="3775.A0A1Q3DAX0"/>
<accession>A0A1Q3DAX0</accession>
<sequence>IFLSQRKYVLNLLDETGMLGSKPLDTPKDPNQKLMVDDGDVLEDLEKYRRLVGILNYLTVTRPYIAFPVSVVSHFLSSPQSSHLDAVILILYCDHGHRQVEGFSDVDWARSPSSRKSTTGYCVFVEGNLVSWKSKKQSVVAHSSAES</sequence>
<name>A0A1Q3DAX0_CEPFO</name>
<dbReference type="EMBL" id="BDDD01005510">
    <property type="protein sequence ID" value="GAV89463.1"/>
    <property type="molecule type" value="Genomic_DNA"/>
</dbReference>
<feature type="non-terminal residue" evidence="2">
    <location>
        <position position="1"/>
    </location>
</feature>
<dbReference type="PANTHER" id="PTHR11439:SF484">
    <property type="entry name" value="REVERSE TRANSCRIPTASE TY1_COPIA-TYPE DOMAIN-CONTAINING PROTEIN"/>
    <property type="match status" value="1"/>
</dbReference>
<evidence type="ECO:0008006" key="4">
    <source>
        <dbReference type="Google" id="ProtNLM"/>
    </source>
</evidence>
<organism evidence="2 3">
    <name type="scientific">Cephalotus follicularis</name>
    <name type="common">Albany pitcher plant</name>
    <dbReference type="NCBI Taxonomy" id="3775"/>
    <lineage>
        <taxon>Eukaryota</taxon>
        <taxon>Viridiplantae</taxon>
        <taxon>Streptophyta</taxon>
        <taxon>Embryophyta</taxon>
        <taxon>Tracheophyta</taxon>
        <taxon>Spermatophyta</taxon>
        <taxon>Magnoliopsida</taxon>
        <taxon>eudicotyledons</taxon>
        <taxon>Gunneridae</taxon>
        <taxon>Pentapetalae</taxon>
        <taxon>rosids</taxon>
        <taxon>fabids</taxon>
        <taxon>Oxalidales</taxon>
        <taxon>Cephalotaceae</taxon>
        <taxon>Cephalotus</taxon>
    </lineage>
</organism>
<dbReference type="CDD" id="cd09272">
    <property type="entry name" value="RNase_HI_RT_Ty1"/>
    <property type="match status" value="1"/>
</dbReference>
<dbReference type="OrthoDB" id="414945at2759"/>
<reference evidence="2" key="2">
    <citation type="journal article" date="2017" name="Nat. Ecol. Evol.">
        <title>Genome of the pitcher plant Cephalotus reveals genetic changes associated with carnivory.</title>
        <authorList>
            <person name="Fukushima K."/>
            <person name="Fang X."/>
            <person name="Alvarez-Ponce D."/>
            <person name="Cai H."/>
            <person name="Carretero-Paulet L."/>
            <person name="Chen C."/>
            <person name="Chang T."/>
            <person name="Farr K.M."/>
            <person name="Fujita T."/>
            <person name="Hiwatashi Y."/>
            <person name="Hoshi Y."/>
            <person name="Imai T."/>
            <person name="Kasahara M."/>
            <person name="Librado P."/>
            <person name="Mao L."/>
            <person name="Mori H."/>
            <person name="Nishiyama T."/>
            <person name="Nozawa M."/>
            <person name="Palfalvi G."/>
            <person name="Pollard S.T."/>
            <person name="Rozas J."/>
            <person name="Sanchez-Gracia A."/>
            <person name="Sankoff D."/>
            <person name="Shibata T.F."/>
            <person name="Shigenobu S."/>
            <person name="Sumikawa N."/>
            <person name="Uzawa T."/>
            <person name="Xie M."/>
            <person name="Zheng C."/>
            <person name="Pollock D.D."/>
            <person name="Albert V.A."/>
            <person name="Li S."/>
            <person name="Hasebe M."/>
        </authorList>
    </citation>
    <scope>NUCLEOTIDE SEQUENCE</scope>
    <source>
        <strain evidence="2">St1</strain>
    </source>
</reference>
<dbReference type="AlphaFoldDB" id="A0A1Q3DAX0"/>
<dbReference type="Proteomes" id="UP000187406">
    <property type="component" value="Unassembled WGS sequence"/>
</dbReference>
<dbReference type="EMBL" id="BDDD01005510">
    <property type="protein sequence ID" value="GAV89462.1"/>
    <property type="molecule type" value="Genomic_DNA"/>
</dbReference>